<dbReference type="SUPFAM" id="SSF52091">
    <property type="entry name" value="SpoIIaa-like"/>
    <property type="match status" value="1"/>
</dbReference>
<sequence>MEFKQKSHRNGSVLEIEIPERLTTETSDELKQLLKEIVNSQKYKIVLNLGKNRYMDSSGLGAIVSKISVLRSNNGDIRLAAVHDSIRELLELTHLNQIIHSYPTVEEAVNSFEE</sequence>
<dbReference type="EMBL" id="DRQG01000149">
    <property type="protein sequence ID" value="HGY57220.1"/>
    <property type="molecule type" value="Genomic_DNA"/>
</dbReference>
<comment type="caution">
    <text evidence="4">The sequence shown here is derived from an EMBL/GenBank/DDBJ whole genome shotgun (WGS) entry which is preliminary data.</text>
</comment>
<name>A0A7V4U375_CALAY</name>
<proteinExistence type="inferred from homology"/>
<evidence type="ECO:0000313" key="4">
    <source>
        <dbReference type="EMBL" id="HGY57220.1"/>
    </source>
</evidence>
<evidence type="ECO:0000256" key="1">
    <source>
        <dbReference type="ARBA" id="ARBA00009013"/>
    </source>
</evidence>
<dbReference type="Proteomes" id="UP000885779">
    <property type="component" value="Unassembled WGS sequence"/>
</dbReference>
<accession>A0A7V4U375</accession>
<comment type="similarity">
    <text evidence="1 2">Belongs to the anti-sigma-factor antagonist family.</text>
</comment>
<dbReference type="NCBIfam" id="TIGR00377">
    <property type="entry name" value="ant_ant_sig"/>
    <property type="match status" value="1"/>
</dbReference>
<dbReference type="InterPro" id="IPR002645">
    <property type="entry name" value="STAS_dom"/>
</dbReference>
<dbReference type="AlphaFoldDB" id="A0A7V4U375"/>
<evidence type="ECO:0000256" key="2">
    <source>
        <dbReference type="RuleBase" id="RU003749"/>
    </source>
</evidence>
<protein>
    <recommendedName>
        <fullName evidence="2">Anti-sigma factor antagonist</fullName>
    </recommendedName>
</protein>
<dbReference type="PANTHER" id="PTHR33495:SF2">
    <property type="entry name" value="ANTI-SIGMA FACTOR ANTAGONIST TM_1081-RELATED"/>
    <property type="match status" value="1"/>
</dbReference>
<dbReference type="PROSITE" id="PS50801">
    <property type="entry name" value="STAS"/>
    <property type="match status" value="1"/>
</dbReference>
<dbReference type="InterPro" id="IPR036513">
    <property type="entry name" value="STAS_dom_sf"/>
</dbReference>
<dbReference type="CDD" id="cd07043">
    <property type="entry name" value="STAS_anti-anti-sigma_factors"/>
    <property type="match status" value="1"/>
</dbReference>
<gene>
    <name evidence="4" type="ORF">ENK44_16040</name>
</gene>
<dbReference type="Gene3D" id="3.30.750.24">
    <property type="entry name" value="STAS domain"/>
    <property type="match status" value="1"/>
</dbReference>
<reference evidence="4" key="1">
    <citation type="journal article" date="2020" name="mSystems">
        <title>Genome- and Community-Level Interaction Insights into Carbon Utilization and Element Cycling Functions of Hydrothermarchaeota in Hydrothermal Sediment.</title>
        <authorList>
            <person name="Zhou Z."/>
            <person name="Liu Y."/>
            <person name="Xu W."/>
            <person name="Pan J."/>
            <person name="Luo Z.H."/>
            <person name="Li M."/>
        </authorList>
    </citation>
    <scope>NUCLEOTIDE SEQUENCE [LARGE SCALE GENOMIC DNA]</scope>
    <source>
        <strain evidence="4">HyVt-577</strain>
    </source>
</reference>
<dbReference type="PANTHER" id="PTHR33495">
    <property type="entry name" value="ANTI-SIGMA FACTOR ANTAGONIST TM_1081-RELATED-RELATED"/>
    <property type="match status" value="1"/>
</dbReference>
<dbReference type="GO" id="GO:0043856">
    <property type="term" value="F:anti-sigma factor antagonist activity"/>
    <property type="evidence" value="ECO:0007669"/>
    <property type="project" value="InterPro"/>
</dbReference>
<evidence type="ECO:0000259" key="3">
    <source>
        <dbReference type="PROSITE" id="PS50801"/>
    </source>
</evidence>
<feature type="domain" description="STAS" evidence="3">
    <location>
        <begin position="3"/>
        <end position="112"/>
    </location>
</feature>
<dbReference type="Pfam" id="PF01740">
    <property type="entry name" value="STAS"/>
    <property type="match status" value="1"/>
</dbReference>
<organism evidence="4">
    <name type="scientific">Caldithrix abyssi</name>
    <dbReference type="NCBI Taxonomy" id="187145"/>
    <lineage>
        <taxon>Bacteria</taxon>
        <taxon>Pseudomonadati</taxon>
        <taxon>Calditrichota</taxon>
        <taxon>Calditrichia</taxon>
        <taxon>Calditrichales</taxon>
        <taxon>Calditrichaceae</taxon>
        <taxon>Caldithrix</taxon>
    </lineage>
</organism>
<dbReference type="InterPro" id="IPR003658">
    <property type="entry name" value="Anti-sigma_ant"/>
</dbReference>